<dbReference type="InterPro" id="IPR017853">
    <property type="entry name" value="GH"/>
</dbReference>
<dbReference type="Gene3D" id="2.60.40.10">
    <property type="entry name" value="Immunoglobulins"/>
    <property type="match status" value="1"/>
</dbReference>
<evidence type="ECO:0000256" key="2">
    <source>
        <dbReference type="ARBA" id="ARBA00023295"/>
    </source>
</evidence>
<dbReference type="SMART" id="SM00642">
    <property type="entry name" value="Aamy"/>
    <property type="match status" value="1"/>
</dbReference>
<dbReference type="AlphaFoldDB" id="I2GFT8"/>
<dbReference type="InterPro" id="IPR013783">
    <property type="entry name" value="Ig-like_fold"/>
</dbReference>
<dbReference type="PANTHER" id="PTHR10357">
    <property type="entry name" value="ALPHA-AMYLASE FAMILY MEMBER"/>
    <property type="match status" value="1"/>
</dbReference>
<name>I2GFT8_9BACT</name>
<keyword evidence="6" id="KW-1185">Reference proteome</keyword>
<dbReference type="Gene3D" id="2.60.40.1180">
    <property type="entry name" value="Golgi alpha-mannosidase II"/>
    <property type="match status" value="1"/>
</dbReference>
<dbReference type="InterPro" id="IPR013780">
    <property type="entry name" value="Glyco_hydro_b"/>
</dbReference>
<feature type="signal peptide" evidence="3">
    <location>
        <begin position="1"/>
        <end position="46"/>
    </location>
</feature>
<dbReference type="STRING" id="1185876.BN8_01786"/>
<dbReference type="Pfam" id="PF10438">
    <property type="entry name" value="Cyc-maltodext_C"/>
    <property type="match status" value="1"/>
</dbReference>
<dbReference type="InterPro" id="IPR015171">
    <property type="entry name" value="Cyc-maltodext_N"/>
</dbReference>
<protein>
    <submittedName>
        <fullName evidence="5">Alpha amylase catalytic region</fullName>
    </submittedName>
</protein>
<dbReference type="SUPFAM" id="SSF81296">
    <property type="entry name" value="E set domains"/>
    <property type="match status" value="1"/>
</dbReference>
<organism evidence="5 6">
    <name type="scientific">Fibrisoma limi BUZ 3</name>
    <dbReference type="NCBI Taxonomy" id="1185876"/>
    <lineage>
        <taxon>Bacteria</taxon>
        <taxon>Pseudomonadati</taxon>
        <taxon>Bacteroidota</taxon>
        <taxon>Cytophagia</taxon>
        <taxon>Cytophagales</taxon>
        <taxon>Spirosomataceae</taxon>
        <taxon>Fibrisoma</taxon>
    </lineage>
</organism>
<dbReference type="SUPFAM" id="SSF51011">
    <property type="entry name" value="Glycosyl hydrolase domain"/>
    <property type="match status" value="1"/>
</dbReference>
<dbReference type="PANTHER" id="PTHR10357:SF210">
    <property type="entry name" value="MALTODEXTRIN GLUCOSIDASE"/>
    <property type="match status" value="1"/>
</dbReference>
<feature type="domain" description="Glycosyl hydrolase family 13 catalytic" evidence="4">
    <location>
        <begin position="155"/>
        <end position="562"/>
    </location>
</feature>
<dbReference type="EMBL" id="CAIT01000006">
    <property type="protein sequence ID" value="CCH52763.1"/>
    <property type="molecule type" value="Genomic_DNA"/>
</dbReference>
<evidence type="ECO:0000313" key="6">
    <source>
        <dbReference type="Proteomes" id="UP000009309"/>
    </source>
</evidence>
<dbReference type="InterPro" id="IPR006047">
    <property type="entry name" value="GH13_cat_dom"/>
</dbReference>
<evidence type="ECO:0000259" key="4">
    <source>
        <dbReference type="SMART" id="SM00642"/>
    </source>
</evidence>
<sequence length="651" mass="74223">MVFFSENLALFLSFCRSVGKQTNRHMKKRHLLLVFLGLMTLPAAIAQNAQVKRVDPTNWWVGMKNPNLQLLIYGPNAGTLTYTINYPGVKLVKVNTVENPNYAFLDVTIAPTTKPGTFQIVGKKGAQTLTRPYELKARTSTPKGQGLTAADFIYLIMPDRFANGDPSNDKFPDMLDTQADTKNPYLRHGGDFKGIVDHLDYLKDMGVTALWLTPVILNDETLKKEGPDRNQAGYHGYHFTDHYQIDKRFGGNAGYSGLADALHKRGMKLVQDAVYNHVSDDHWFFKDKPTPDWFNNWPTYTGSTHKEQPLYDPYGAEADRKTLLDGWFTPFLPDLNQRNPYVANYLIQHAIWSTEMFTLDGWRIDTYKYNDLTFLNRCNQALMNEYPNILLFGESVVNNPVGQAFFVKNTIGGFDFKSNQPSALDFALYNATNDALNQNYDWDTGVNRLHQVLAQDVVYADPMKLVTFLENHDSDRYFSVIGEDINKYKLGVAFLLTTRGIPHWYYGTEILMKGTKNPTDAEVRKDFPGGFPGDRENKFEAAGRNDRENDAFQYVRKLATYRRSNPVLQTGKLMQFLPQNGVYTYFRYNNDKTVMVIMNTDKKEATIDGARFAERTKGFSSARNVVTDETVSDLKTMKVPGQTAWVLELRK</sequence>
<dbReference type="InterPro" id="IPR014756">
    <property type="entry name" value="Ig_E-set"/>
</dbReference>
<feature type="chain" id="PRO_5003659816" evidence="3">
    <location>
        <begin position="47"/>
        <end position="651"/>
    </location>
</feature>
<dbReference type="eggNOG" id="COG0366">
    <property type="taxonomic scope" value="Bacteria"/>
</dbReference>
<dbReference type="GO" id="GO:0016798">
    <property type="term" value="F:hydrolase activity, acting on glycosyl bonds"/>
    <property type="evidence" value="ECO:0007669"/>
    <property type="project" value="UniProtKB-KW"/>
</dbReference>
<dbReference type="Pfam" id="PF00128">
    <property type="entry name" value="Alpha-amylase"/>
    <property type="match status" value="1"/>
</dbReference>
<dbReference type="CDD" id="cd11340">
    <property type="entry name" value="AmyAc_bac_CMD_like_3"/>
    <property type="match status" value="1"/>
</dbReference>
<dbReference type="SUPFAM" id="SSF51445">
    <property type="entry name" value="(Trans)glycosidases"/>
    <property type="match status" value="1"/>
</dbReference>
<accession>I2GFT8</accession>
<dbReference type="Pfam" id="PF09087">
    <property type="entry name" value="Cyc-maltodext_N"/>
    <property type="match status" value="1"/>
</dbReference>
<reference evidence="5 6" key="1">
    <citation type="journal article" date="2012" name="J. Bacteriol.">
        <title>Genome Sequence of the Filamentous Bacterium Fibrisoma limi BUZ 3T.</title>
        <authorList>
            <person name="Filippini M."/>
            <person name="Qi W."/>
            <person name="Jaenicke S."/>
            <person name="Goesmann A."/>
            <person name="Smits T.H."/>
            <person name="Bagheri H.C."/>
        </authorList>
    </citation>
    <scope>NUCLEOTIDE SEQUENCE [LARGE SCALE GENOMIC DNA]</scope>
    <source>
        <strain evidence="6">BUZ 3T</strain>
    </source>
</reference>
<dbReference type="InterPro" id="IPR019492">
    <property type="entry name" value="Cyclo-malto-dextrinase_C"/>
</dbReference>
<keyword evidence="3" id="KW-0732">Signal</keyword>
<dbReference type="Gene3D" id="3.20.20.80">
    <property type="entry name" value="Glycosidases"/>
    <property type="match status" value="1"/>
</dbReference>
<dbReference type="GO" id="GO:0005975">
    <property type="term" value="P:carbohydrate metabolic process"/>
    <property type="evidence" value="ECO:0007669"/>
    <property type="project" value="InterPro"/>
</dbReference>
<gene>
    <name evidence="5" type="ORF">BN8_01786</name>
</gene>
<keyword evidence="1" id="KW-0378">Hydrolase</keyword>
<comment type="caution">
    <text evidence="5">The sequence shown here is derived from an EMBL/GenBank/DDBJ whole genome shotgun (WGS) entry which is preliminary data.</text>
</comment>
<evidence type="ECO:0000256" key="3">
    <source>
        <dbReference type="SAM" id="SignalP"/>
    </source>
</evidence>
<evidence type="ECO:0000256" key="1">
    <source>
        <dbReference type="ARBA" id="ARBA00022801"/>
    </source>
</evidence>
<dbReference type="Proteomes" id="UP000009309">
    <property type="component" value="Unassembled WGS sequence"/>
</dbReference>
<proteinExistence type="predicted"/>
<evidence type="ECO:0000313" key="5">
    <source>
        <dbReference type="EMBL" id="CCH52763.1"/>
    </source>
</evidence>
<keyword evidence="2" id="KW-0326">Glycosidase</keyword>